<dbReference type="PANTHER" id="PTHR42973:SF39">
    <property type="entry name" value="FAD-BINDING PCMH-TYPE DOMAIN-CONTAINING PROTEIN"/>
    <property type="match status" value="1"/>
</dbReference>
<evidence type="ECO:0000313" key="9">
    <source>
        <dbReference type="Proteomes" id="UP000092154"/>
    </source>
</evidence>
<accession>A0A1B7N227</accession>
<proteinExistence type="inferred from homology"/>
<keyword evidence="4" id="KW-0274">FAD</keyword>
<dbReference type="InterPro" id="IPR016169">
    <property type="entry name" value="FAD-bd_PCMH_sub2"/>
</dbReference>
<protein>
    <submittedName>
        <fullName evidence="8">FAD-binding domain-containing protein</fullName>
    </submittedName>
</protein>
<evidence type="ECO:0000259" key="7">
    <source>
        <dbReference type="PROSITE" id="PS51387"/>
    </source>
</evidence>
<evidence type="ECO:0000256" key="6">
    <source>
        <dbReference type="SAM" id="SignalP"/>
    </source>
</evidence>
<gene>
    <name evidence="8" type="ORF">K503DRAFT_130184</name>
</gene>
<dbReference type="InParanoid" id="A0A1B7N227"/>
<dbReference type="GO" id="GO:0016491">
    <property type="term" value="F:oxidoreductase activity"/>
    <property type="evidence" value="ECO:0007669"/>
    <property type="project" value="UniProtKB-KW"/>
</dbReference>
<feature type="chain" id="PRO_5008597762" evidence="6">
    <location>
        <begin position="22"/>
        <end position="607"/>
    </location>
</feature>
<dbReference type="EMBL" id="KV448273">
    <property type="protein sequence ID" value="OAX38871.1"/>
    <property type="molecule type" value="Genomic_DNA"/>
</dbReference>
<dbReference type="InterPro" id="IPR050416">
    <property type="entry name" value="FAD-linked_Oxidoreductase"/>
</dbReference>
<dbReference type="Gene3D" id="3.30.465.10">
    <property type="match status" value="2"/>
</dbReference>
<evidence type="ECO:0000256" key="5">
    <source>
        <dbReference type="ARBA" id="ARBA00023002"/>
    </source>
</evidence>
<name>A0A1B7N227_9AGAM</name>
<organism evidence="8 9">
    <name type="scientific">Rhizopogon vinicolor AM-OR11-026</name>
    <dbReference type="NCBI Taxonomy" id="1314800"/>
    <lineage>
        <taxon>Eukaryota</taxon>
        <taxon>Fungi</taxon>
        <taxon>Dikarya</taxon>
        <taxon>Basidiomycota</taxon>
        <taxon>Agaricomycotina</taxon>
        <taxon>Agaricomycetes</taxon>
        <taxon>Agaricomycetidae</taxon>
        <taxon>Boletales</taxon>
        <taxon>Suillineae</taxon>
        <taxon>Rhizopogonaceae</taxon>
        <taxon>Rhizopogon</taxon>
    </lineage>
</organism>
<keyword evidence="3" id="KW-0285">Flavoprotein</keyword>
<dbReference type="InterPro" id="IPR012951">
    <property type="entry name" value="BBE"/>
</dbReference>
<keyword evidence="5" id="KW-0560">Oxidoreductase</keyword>
<sequence>MKTVVSQFWLPLLISTSETTAFQVPYTTPEFVSLSSNSWPSASTWRSLNTSLGGRLEALRPWAALCYSSDPLFDYEDCQAVLTGYDNDTMRESVTAALLWSNWEACGYGNGCPLNYSNPQVVHDQACHQGTTPPYSIAINNASDASVIVKWAVKNKVKLTVKNTGHDFLGRSAAPSTLQVNTHTMKGISYVPEFVPQGSSAAPVPALTLGAGAQLYEIYAYAEVTNISVVIGACTTVGAAGGFLQGGGHGVLTPAYGLGADHVLEIELVTADGSVRIINAIQDPDLFWAVRGGGAGSWGIITSMTIQTYPVIGIGASSFVIEPNPSQNLTTLGIDFIALLGKYQNTLVNSGIVSLLIPSEAQYILNFYWSTTTSQISSLDPFFSELLTLSYNYSITSNTTSTFPSVSAAQIENIGPFFDNLNFYGASNQLSSRLVPHASLTTSTSVQEVAEAIWAGTQILNAPLQSGAPGTFGVVPPFLLGNMPAATRQKANETGANPGLYEAAWHVLFVTPWTVDANETTRNAIVEAVHSATNPLTALGITSSYQNEGDAFEINWQQSFFGYKYANLSSIKQKYDPTNFFTTYKGVASVTNLEAYQCYTKDLSTDA</sequence>
<dbReference type="PROSITE" id="PS51387">
    <property type="entry name" value="FAD_PCMH"/>
    <property type="match status" value="1"/>
</dbReference>
<dbReference type="Pfam" id="PF01565">
    <property type="entry name" value="FAD_binding_4"/>
    <property type="match status" value="1"/>
</dbReference>
<dbReference type="SUPFAM" id="SSF56176">
    <property type="entry name" value="FAD-binding/transporter-associated domain-like"/>
    <property type="match status" value="1"/>
</dbReference>
<comment type="similarity">
    <text evidence="2">Belongs to the oxygen-dependent FAD-linked oxidoreductase family.</text>
</comment>
<dbReference type="GO" id="GO:0071949">
    <property type="term" value="F:FAD binding"/>
    <property type="evidence" value="ECO:0007669"/>
    <property type="project" value="InterPro"/>
</dbReference>
<keyword evidence="9" id="KW-1185">Reference proteome</keyword>
<feature type="signal peptide" evidence="6">
    <location>
        <begin position="1"/>
        <end position="21"/>
    </location>
</feature>
<dbReference type="STRING" id="1314800.A0A1B7N227"/>
<reference evidence="8 9" key="1">
    <citation type="submission" date="2016-06" db="EMBL/GenBank/DDBJ databases">
        <title>Comparative genomics of the ectomycorrhizal sister species Rhizopogon vinicolor and Rhizopogon vesiculosus (Basidiomycota: Boletales) reveals a divergence of the mating type B locus.</title>
        <authorList>
            <consortium name="DOE Joint Genome Institute"/>
            <person name="Mujic A.B."/>
            <person name="Kuo A."/>
            <person name="Tritt A."/>
            <person name="Lipzen A."/>
            <person name="Chen C."/>
            <person name="Johnson J."/>
            <person name="Sharma A."/>
            <person name="Barry K."/>
            <person name="Grigoriev I.V."/>
            <person name="Spatafora J.W."/>
        </authorList>
    </citation>
    <scope>NUCLEOTIDE SEQUENCE [LARGE SCALE GENOMIC DNA]</scope>
    <source>
        <strain evidence="8 9">AM-OR11-026</strain>
    </source>
</reference>
<dbReference type="OrthoDB" id="9983560at2759"/>
<comment type="cofactor">
    <cofactor evidence="1">
        <name>FAD</name>
        <dbReference type="ChEBI" id="CHEBI:57692"/>
    </cofactor>
</comment>
<dbReference type="InterPro" id="IPR006094">
    <property type="entry name" value="Oxid_FAD_bind_N"/>
</dbReference>
<feature type="domain" description="FAD-binding PCMH-type" evidence="7">
    <location>
        <begin position="129"/>
        <end position="311"/>
    </location>
</feature>
<dbReference type="Pfam" id="PF08031">
    <property type="entry name" value="BBE"/>
    <property type="match status" value="1"/>
</dbReference>
<evidence type="ECO:0000256" key="4">
    <source>
        <dbReference type="ARBA" id="ARBA00022827"/>
    </source>
</evidence>
<evidence type="ECO:0000256" key="3">
    <source>
        <dbReference type="ARBA" id="ARBA00022630"/>
    </source>
</evidence>
<dbReference type="Proteomes" id="UP000092154">
    <property type="component" value="Unassembled WGS sequence"/>
</dbReference>
<evidence type="ECO:0000256" key="1">
    <source>
        <dbReference type="ARBA" id="ARBA00001974"/>
    </source>
</evidence>
<dbReference type="AlphaFoldDB" id="A0A1B7N227"/>
<evidence type="ECO:0000256" key="2">
    <source>
        <dbReference type="ARBA" id="ARBA00005466"/>
    </source>
</evidence>
<dbReference type="PANTHER" id="PTHR42973">
    <property type="entry name" value="BINDING OXIDOREDUCTASE, PUTATIVE (AFU_ORTHOLOGUE AFUA_1G17690)-RELATED"/>
    <property type="match status" value="1"/>
</dbReference>
<dbReference type="InterPro" id="IPR016166">
    <property type="entry name" value="FAD-bd_PCMH"/>
</dbReference>
<keyword evidence="6" id="KW-0732">Signal</keyword>
<dbReference type="InterPro" id="IPR036318">
    <property type="entry name" value="FAD-bd_PCMH-like_sf"/>
</dbReference>
<evidence type="ECO:0000313" key="8">
    <source>
        <dbReference type="EMBL" id="OAX38871.1"/>
    </source>
</evidence>